<dbReference type="EMBL" id="CABDUW010004270">
    <property type="protein sequence ID" value="VTJ90229.1"/>
    <property type="molecule type" value="Genomic_DNA"/>
</dbReference>
<organism evidence="2 3">
    <name type="scientific">Marmota monax</name>
    <name type="common">Woodchuck</name>
    <dbReference type="NCBI Taxonomy" id="9995"/>
    <lineage>
        <taxon>Eukaryota</taxon>
        <taxon>Metazoa</taxon>
        <taxon>Chordata</taxon>
        <taxon>Craniata</taxon>
        <taxon>Vertebrata</taxon>
        <taxon>Euteleostomi</taxon>
        <taxon>Mammalia</taxon>
        <taxon>Eutheria</taxon>
        <taxon>Euarchontoglires</taxon>
        <taxon>Glires</taxon>
        <taxon>Rodentia</taxon>
        <taxon>Sciuromorpha</taxon>
        <taxon>Sciuridae</taxon>
        <taxon>Xerinae</taxon>
        <taxon>Marmotini</taxon>
        <taxon>Marmota</taxon>
    </lineage>
</organism>
<gene>
    <name evidence="2" type="ORF">MONAX_5E018209</name>
</gene>
<comment type="caution">
    <text evidence="2">The sequence shown here is derived from an EMBL/GenBank/DDBJ whole genome shotgun (WGS) entry which is preliminary data.</text>
</comment>
<accession>A0A5E4DBR2</accession>
<feature type="region of interest" description="Disordered" evidence="1">
    <location>
        <begin position="1"/>
        <end position="50"/>
    </location>
</feature>
<evidence type="ECO:0000313" key="2">
    <source>
        <dbReference type="EMBL" id="VTJ90229.1"/>
    </source>
</evidence>
<dbReference type="AlphaFoldDB" id="A0A5E4DBR2"/>
<protein>
    <submittedName>
        <fullName evidence="2">Uncharacterized protein</fullName>
    </submittedName>
</protein>
<name>A0A5E4DBR2_MARMO</name>
<feature type="compositionally biased region" description="Polar residues" evidence="1">
    <location>
        <begin position="1"/>
        <end position="16"/>
    </location>
</feature>
<sequence>MSASDGALQTPQQLGGTSRGKAEAAEVEVEVDQRQKRKPPRDFMIQRHQE</sequence>
<proteinExistence type="predicted"/>
<evidence type="ECO:0000256" key="1">
    <source>
        <dbReference type="SAM" id="MobiDB-lite"/>
    </source>
</evidence>
<dbReference type="Proteomes" id="UP000335636">
    <property type="component" value="Unassembled WGS sequence"/>
</dbReference>
<keyword evidence="3" id="KW-1185">Reference proteome</keyword>
<feature type="non-terminal residue" evidence="2">
    <location>
        <position position="50"/>
    </location>
</feature>
<evidence type="ECO:0000313" key="3">
    <source>
        <dbReference type="Proteomes" id="UP000335636"/>
    </source>
</evidence>
<feature type="compositionally biased region" description="Basic and acidic residues" evidence="1">
    <location>
        <begin position="40"/>
        <end position="50"/>
    </location>
</feature>
<reference evidence="2" key="1">
    <citation type="submission" date="2019-04" db="EMBL/GenBank/DDBJ databases">
        <authorList>
            <person name="Alioto T."/>
            <person name="Alioto T."/>
        </authorList>
    </citation>
    <scope>NUCLEOTIDE SEQUENCE [LARGE SCALE GENOMIC DNA]</scope>
</reference>